<dbReference type="OrthoDB" id="7992117at2"/>
<dbReference type="RefSeq" id="WP_099862857.1">
    <property type="nucleotide sequence ID" value="NZ_PEOG01000050.1"/>
</dbReference>
<proteinExistence type="predicted"/>
<evidence type="ECO:0000313" key="2">
    <source>
        <dbReference type="EMBL" id="PIM51893.1"/>
    </source>
</evidence>
<dbReference type="Proteomes" id="UP000231501">
    <property type="component" value="Unassembled WGS sequence"/>
</dbReference>
<reference evidence="2 3" key="1">
    <citation type="submission" date="2017-11" db="EMBL/GenBank/DDBJ databases">
        <title>Draft genome sequence of Mitsuaria sp. HWN-4.</title>
        <authorList>
            <person name="Gundlapally S.R."/>
        </authorList>
    </citation>
    <scope>NUCLEOTIDE SEQUENCE [LARGE SCALE GENOMIC DNA]</scope>
    <source>
        <strain evidence="2 3">HWN-4</strain>
    </source>
</reference>
<protein>
    <recommendedName>
        <fullName evidence="1">YubB ferredoxin-like domain-containing protein</fullName>
    </recommendedName>
</protein>
<accession>A0A2G9C640</accession>
<evidence type="ECO:0000313" key="3">
    <source>
        <dbReference type="Proteomes" id="UP000231501"/>
    </source>
</evidence>
<name>A0A2G9C640_9BURK</name>
<dbReference type="AlphaFoldDB" id="A0A2G9C640"/>
<dbReference type="InterPro" id="IPR041329">
    <property type="entry name" value="YubB_C"/>
</dbReference>
<sequence>MPNWITNKIAAPKHVIKAMLNAEGRIDFATMAPFPGPRDEWNDYAVDAEDAAKIVCGIPVSSHPLIASLEQHSRASFDIRKLSDESFQQFVGFVENYRACGYLHSMDFARQAWGTKWNACEQKHNADAGTAEFETAWSCPAPVLVLLSKRFPDDEISVTFADEDIGSNCGTFTLKAGAVIASDIAPAWRDMTEEQRAKWKAFAYQVRGWSPEDIADAEADD</sequence>
<dbReference type="Pfam" id="PF18406">
    <property type="entry name" value="DUF1281_C"/>
    <property type="match status" value="1"/>
</dbReference>
<comment type="caution">
    <text evidence="2">The sequence shown here is derived from an EMBL/GenBank/DDBJ whole genome shotgun (WGS) entry which is preliminary data.</text>
</comment>
<evidence type="ECO:0000259" key="1">
    <source>
        <dbReference type="Pfam" id="PF18406"/>
    </source>
</evidence>
<dbReference type="EMBL" id="PEOG01000050">
    <property type="protein sequence ID" value="PIM51893.1"/>
    <property type="molecule type" value="Genomic_DNA"/>
</dbReference>
<gene>
    <name evidence="2" type="ORF">CS062_17360</name>
</gene>
<keyword evidence="3" id="KW-1185">Reference proteome</keyword>
<organism evidence="2 3">
    <name type="scientific">Roseateles chitinivorans</name>
    <dbReference type="NCBI Taxonomy" id="2917965"/>
    <lineage>
        <taxon>Bacteria</taxon>
        <taxon>Pseudomonadati</taxon>
        <taxon>Pseudomonadota</taxon>
        <taxon>Betaproteobacteria</taxon>
        <taxon>Burkholderiales</taxon>
        <taxon>Sphaerotilaceae</taxon>
        <taxon>Roseateles</taxon>
    </lineage>
</organism>
<feature type="domain" description="YubB ferredoxin-like" evidence="1">
    <location>
        <begin position="116"/>
        <end position="195"/>
    </location>
</feature>